<evidence type="ECO:0000313" key="2">
    <source>
        <dbReference type="EMBL" id="OSX69587.1"/>
    </source>
</evidence>
<dbReference type="EMBL" id="KV919481">
    <property type="protein sequence ID" value="OSX69587.1"/>
    <property type="molecule type" value="Genomic_DNA"/>
</dbReference>
<reference evidence="2 3" key="1">
    <citation type="submission" date="2017-03" db="EMBL/GenBank/DDBJ databases">
        <title>WGS assembly of Porphyra umbilicalis.</title>
        <authorList>
            <person name="Brawley S.H."/>
            <person name="Blouin N.A."/>
            <person name="Ficko-Blean E."/>
            <person name="Wheeler G.L."/>
            <person name="Lohr M."/>
            <person name="Goodson H.V."/>
            <person name="Jenkins J.W."/>
            <person name="Blaby-Haas C.E."/>
            <person name="Helliwell K.E."/>
            <person name="Chan C."/>
            <person name="Marriage T."/>
            <person name="Bhattacharya D."/>
            <person name="Klein A.S."/>
            <person name="Badis Y."/>
            <person name="Brodie J."/>
            <person name="Cao Y."/>
            <person name="Collen J."/>
            <person name="Dittami S.M."/>
            <person name="Gachon C.M."/>
            <person name="Green B.R."/>
            <person name="Karpowicz S."/>
            <person name="Kim J.W."/>
            <person name="Kudahl U."/>
            <person name="Lin S."/>
            <person name="Michel G."/>
            <person name="Mittag M."/>
            <person name="Olson B.J."/>
            <person name="Pangilinan J."/>
            <person name="Peng Y."/>
            <person name="Qiu H."/>
            <person name="Shu S."/>
            <person name="Singer J.T."/>
            <person name="Smith A.G."/>
            <person name="Sprecher B.N."/>
            <person name="Wagner V."/>
            <person name="Wang W."/>
            <person name="Wang Z.-Y."/>
            <person name="Yan J."/>
            <person name="Yarish C."/>
            <person name="Zoeuner-Riek S."/>
            <person name="Zhuang Y."/>
            <person name="Zou Y."/>
            <person name="Lindquist E.A."/>
            <person name="Grimwood J."/>
            <person name="Barry K."/>
            <person name="Rokhsar D.S."/>
            <person name="Schmutz J."/>
            <person name="Stiller J.W."/>
            <person name="Grossman A.R."/>
            <person name="Prochnik S.E."/>
        </authorList>
    </citation>
    <scope>NUCLEOTIDE SEQUENCE [LARGE SCALE GENOMIC DNA]</scope>
    <source>
        <strain evidence="2">4086291</strain>
    </source>
</reference>
<name>A0A1X6NLX7_PORUM</name>
<evidence type="ECO:0000256" key="1">
    <source>
        <dbReference type="SAM" id="MobiDB-lite"/>
    </source>
</evidence>
<evidence type="ECO:0000313" key="3">
    <source>
        <dbReference type="Proteomes" id="UP000218209"/>
    </source>
</evidence>
<protein>
    <submittedName>
        <fullName evidence="2">Uncharacterized protein</fullName>
    </submittedName>
</protein>
<gene>
    <name evidence="2" type="ORF">BU14_1367s0001</name>
</gene>
<keyword evidence="3" id="KW-1185">Reference proteome</keyword>
<proteinExistence type="predicted"/>
<organism evidence="2 3">
    <name type="scientific">Porphyra umbilicalis</name>
    <name type="common">Purple laver</name>
    <name type="synonym">Red alga</name>
    <dbReference type="NCBI Taxonomy" id="2786"/>
    <lineage>
        <taxon>Eukaryota</taxon>
        <taxon>Rhodophyta</taxon>
        <taxon>Bangiophyceae</taxon>
        <taxon>Bangiales</taxon>
        <taxon>Bangiaceae</taxon>
        <taxon>Porphyra</taxon>
    </lineage>
</organism>
<accession>A0A1X6NLX7</accession>
<sequence length="105" mass="11503">MRRLCPPPIKTMPSRRRSSPRCCCNVPRLLPVRCFQQGTTTMTTAPGSLPRPSRRDGFGAACGGGSGARRWRQSTGRCWTCDGSPAASFPKFPLYITRTRLPSGC</sequence>
<feature type="region of interest" description="Disordered" evidence="1">
    <location>
        <begin position="43"/>
        <end position="70"/>
    </location>
</feature>
<dbReference type="Proteomes" id="UP000218209">
    <property type="component" value="Unassembled WGS sequence"/>
</dbReference>
<dbReference type="AlphaFoldDB" id="A0A1X6NLX7"/>